<evidence type="ECO:0000313" key="9">
    <source>
        <dbReference type="Proteomes" id="UP000664698"/>
    </source>
</evidence>
<keyword evidence="5 7" id="KW-1133">Transmembrane helix</keyword>
<proteinExistence type="inferred from homology"/>
<evidence type="ECO:0000256" key="5">
    <source>
        <dbReference type="ARBA" id="ARBA00022989"/>
    </source>
</evidence>
<protein>
    <submittedName>
        <fullName evidence="8">Chromate transporter</fullName>
    </submittedName>
</protein>
<dbReference type="PANTHER" id="PTHR33567">
    <property type="entry name" value="CHROMATE ION TRANSPORTER (EUROFUNG)"/>
    <property type="match status" value="1"/>
</dbReference>
<comment type="subcellular location">
    <subcellularLocation>
        <location evidence="1">Cell membrane</location>
        <topology evidence="1">Multi-pass membrane protein</topology>
    </subcellularLocation>
</comment>
<comment type="similarity">
    <text evidence="2">Belongs to the chromate ion transporter (CHR) (TC 2.A.51) family.</text>
</comment>
<evidence type="ECO:0000256" key="7">
    <source>
        <dbReference type="SAM" id="Phobius"/>
    </source>
</evidence>
<keyword evidence="9" id="KW-1185">Reference proteome</keyword>
<feature type="non-terminal residue" evidence="8">
    <location>
        <position position="1"/>
    </location>
</feature>
<feature type="transmembrane region" description="Helical" evidence="7">
    <location>
        <begin position="71"/>
        <end position="91"/>
    </location>
</feature>
<dbReference type="EMBL" id="JAFKCW010000091">
    <property type="protein sequence ID" value="MBN7803731.1"/>
    <property type="molecule type" value="Genomic_DNA"/>
</dbReference>
<dbReference type="Proteomes" id="UP000664698">
    <property type="component" value="Unassembled WGS sequence"/>
</dbReference>
<evidence type="ECO:0000256" key="4">
    <source>
        <dbReference type="ARBA" id="ARBA00022692"/>
    </source>
</evidence>
<keyword evidence="6 7" id="KW-0472">Membrane</keyword>
<evidence type="ECO:0000256" key="6">
    <source>
        <dbReference type="ARBA" id="ARBA00023136"/>
    </source>
</evidence>
<name>A0ABS3BY16_9BACT</name>
<evidence type="ECO:0000256" key="1">
    <source>
        <dbReference type="ARBA" id="ARBA00004651"/>
    </source>
</evidence>
<evidence type="ECO:0000256" key="3">
    <source>
        <dbReference type="ARBA" id="ARBA00022475"/>
    </source>
</evidence>
<dbReference type="InterPro" id="IPR003370">
    <property type="entry name" value="Chromate_transpt"/>
</dbReference>
<accession>A0ABS3BY16</accession>
<gene>
    <name evidence="8" type="ORF">J0A67_22950</name>
</gene>
<dbReference type="Pfam" id="PF02417">
    <property type="entry name" value="Chromate_transp"/>
    <property type="match status" value="1"/>
</dbReference>
<organism evidence="8 9">
    <name type="scientific">Algoriphagus aestuariicola</name>
    <dbReference type="NCBI Taxonomy" id="1852016"/>
    <lineage>
        <taxon>Bacteria</taxon>
        <taxon>Pseudomonadati</taxon>
        <taxon>Bacteroidota</taxon>
        <taxon>Cytophagia</taxon>
        <taxon>Cytophagales</taxon>
        <taxon>Cyclobacteriaceae</taxon>
        <taxon>Algoriphagus</taxon>
    </lineage>
</organism>
<evidence type="ECO:0000256" key="2">
    <source>
        <dbReference type="ARBA" id="ARBA00005262"/>
    </source>
</evidence>
<dbReference type="PANTHER" id="PTHR33567:SF3">
    <property type="entry name" value="CHROMATE ION TRANSPORTER (EUROFUNG)"/>
    <property type="match status" value="1"/>
</dbReference>
<feature type="non-terminal residue" evidence="8">
    <location>
        <position position="92"/>
    </location>
</feature>
<keyword evidence="3" id="KW-1003">Cell membrane</keyword>
<sequence>TMAALIDGFFRAGALVFGGGHVVLPLLQAVTGSTGAVGNADFLAGYGAAQAVPGPLFTFAAYLGTVADWPLHGWLGGLVLLIVIFVPAFLVL</sequence>
<comment type="caution">
    <text evidence="8">The sequence shown here is derived from an EMBL/GenBank/DDBJ whole genome shotgun (WGS) entry which is preliminary data.</text>
</comment>
<evidence type="ECO:0000313" key="8">
    <source>
        <dbReference type="EMBL" id="MBN7803731.1"/>
    </source>
</evidence>
<reference evidence="8 9" key="1">
    <citation type="submission" date="2021-03" db="EMBL/GenBank/DDBJ databases">
        <title>novel species isolated from a fishpond in China.</title>
        <authorList>
            <person name="Lu H."/>
            <person name="Cai Z."/>
        </authorList>
    </citation>
    <scope>NUCLEOTIDE SEQUENCE [LARGE SCALE GENOMIC DNA]</scope>
    <source>
        <strain evidence="8 9">JCM 31546</strain>
    </source>
</reference>
<keyword evidence="4 7" id="KW-0812">Transmembrane</keyword>